<gene>
    <name evidence="9" type="ORF">I6G47_07655</name>
</gene>
<evidence type="ECO:0000256" key="1">
    <source>
        <dbReference type="ARBA" id="ARBA00004429"/>
    </source>
</evidence>
<keyword evidence="3 7" id="KW-0997">Cell inner membrane</keyword>
<dbReference type="GO" id="GO:0022857">
    <property type="term" value="F:transmembrane transporter activity"/>
    <property type="evidence" value="ECO:0007669"/>
    <property type="project" value="UniProtKB-UniRule"/>
</dbReference>
<evidence type="ECO:0000256" key="2">
    <source>
        <dbReference type="ARBA" id="ARBA00022475"/>
    </source>
</evidence>
<comment type="function">
    <text evidence="7">Part of the tripartite ATP-independent periplasmic (TRAP) transport system.</text>
</comment>
<reference evidence="9 10" key="1">
    <citation type="submission" date="2020-12" db="EMBL/GenBank/DDBJ databases">
        <title>FDA dAtabase for Regulatory Grade micrObial Sequences (FDA-ARGOS): Supporting development and validation of Infectious Disease Dx tests.</title>
        <authorList>
            <person name="Sproer C."/>
            <person name="Gronow S."/>
            <person name="Severitt S."/>
            <person name="Schroder I."/>
            <person name="Tallon L."/>
            <person name="Sadzewicz L."/>
            <person name="Zhao X."/>
            <person name="Boylan J."/>
            <person name="Ott S."/>
            <person name="Bowen H."/>
            <person name="Vavikolanu K."/>
            <person name="Mehta A."/>
            <person name="Aluvathingal J."/>
            <person name="Nadendla S."/>
            <person name="Lowell S."/>
            <person name="Myers T."/>
            <person name="Yan Y."/>
            <person name="Sichtig H."/>
        </authorList>
    </citation>
    <scope>NUCLEOTIDE SEQUENCE [LARGE SCALE GENOMIC DNA]</scope>
    <source>
        <strain evidence="9 10">FDAARGOS_890</strain>
    </source>
</reference>
<organism evidence="9 10">
    <name type="scientific">Delftia lacustris</name>
    <dbReference type="NCBI Taxonomy" id="558537"/>
    <lineage>
        <taxon>Bacteria</taxon>
        <taxon>Pseudomonadati</taxon>
        <taxon>Pseudomonadota</taxon>
        <taxon>Betaproteobacteria</taxon>
        <taxon>Burkholderiales</taxon>
        <taxon>Comamonadaceae</taxon>
        <taxon>Delftia</taxon>
    </lineage>
</organism>
<dbReference type="KEGG" id="dla:I6G47_07655"/>
<feature type="transmembrane region" description="Helical" evidence="7">
    <location>
        <begin position="166"/>
        <end position="188"/>
    </location>
</feature>
<evidence type="ECO:0000256" key="5">
    <source>
        <dbReference type="ARBA" id="ARBA00022989"/>
    </source>
</evidence>
<feature type="domain" description="TRAP C4-dicarboxylate transport system permease DctM subunit" evidence="8">
    <location>
        <begin position="7"/>
        <end position="425"/>
    </location>
</feature>
<dbReference type="NCBIfam" id="TIGR00786">
    <property type="entry name" value="dctM"/>
    <property type="match status" value="1"/>
</dbReference>
<keyword evidence="10" id="KW-1185">Reference proteome</keyword>
<feature type="transmembrane region" description="Helical" evidence="7">
    <location>
        <begin position="310"/>
        <end position="336"/>
    </location>
</feature>
<feature type="transmembrane region" description="Helical" evidence="7">
    <location>
        <begin position="7"/>
        <end position="29"/>
    </location>
</feature>
<dbReference type="Pfam" id="PF06808">
    <property type="entry name" value="DctM"/>
    <property type="match status" value="1"/>
</dbReference>
<keyword evidence="6 7" id="KW-0472">Membrane</keyword>
<dbReference type="PANTHER" id="PTHR33362:SF3">
    <property type="entry name" value="SIALIC ACID TRAP TRANSPORTER PERMEASE PROTEIN SIAT"/>
    <property type="match status" value="1"/>
</dbReference>
<evidence type="ECO:0000256" key="7">
    <source>
        <dbReference type="RuleBase" id="RU369079"/>
    </source>
</evidence>
<evidence type="ECO:0000313" key="10">
    <source>
        <dbReference type="Proteomes" id="UP000595064"/>
    </source>
</evidence>
<feature type="transmembrane region" description="Helical" evidence="7">
    <location>
        <begin position="133"/>
        <end position="154"/>
    </location>
</feature>
<feature type="transmembrane region" description="Helical" evidence="7">
    <location>
        <begin position="343"/>
        <end position="361"/>
    </location>
</feature>
<comment type="similarity">
    <text evidence="7">Belongs to the TRAP transporter large permease family.</text>
</comment>
<sequence>MIIGPALILILLLGVPVGVAFTLLVMVNAERWNIDWSVLPSITYDTVTVFPLLAIPLFLLGGQLMSHGGLIRQLTAVCDALIGRLQAHLGHVMVLASALMGAITGSSVATVAAMGSTVGKEMIERGYSPGYTAALNASAGLLGVLIPPSIPLILYGSIVGVSITELFMASIGPGIVMMLAFMIVHAALARRVLPGGREKLATVHSGEPARNCAAEPGSRTSVLVRAVPALMLPVLVLGGIYTGIFTPTEAAAVAALYALLITLLSRAVRVRDMEKIFLSAALSAAAILVIIGFTSIFNRAMVLEQVPQSIAMWATTVTDSPIIFLLVVNIILLVVGMFMETNAATLLMGPLLAPTAAKFGIDPIHFAIILVTNIELGLLTPPLAANLYVAARTNKVPIIDLLRNLGWFLMACLVVMAMITYVPQLPLWYRFF</sequence>
<keyword evidence="5 7" id="KW-1133">Transmembrane helix</keyword>
<dbReference type="PANTHER" id="PTHR33362">
    <property type="entry name" value="SIALIC ACID TRAP TRANSPORTER PERMEASE PROTEIN SIAT-RELATED"/>
    <property type="match status" value="1"/>
</dbReference>
<feature type="transmembrane region" description="Helical" evidence="7">
    <location>
        <begin position="92"/>
        <end position="113"/>
    </location>
</feature>
<feature type="transmembrane region" description="Helical" evidence="7">
    <location>
        <begin position="49"/>
        <end position="71"/>
    </location>
</feature>
<accession>A0A7T3DF75</accession>
<dbReference type="InterPro" id="IPR004681">
    <property type="entry name" value="TRAP_DctM"/>
</dbReference>
<comment type="subunit">
    <text evidence="7">The complex comprises the extracytoplasmic solute receptor protein and the two transmembrane proteins.</text>
</comment>
<feature type="transmembrane region" description="Helical" evidence="7">
    <location>
        <begin position="367"/>
        <end position="389"/>
    </location>
</feature>
<feature type="transmembrane region" description="Helical" evidence="7">
    <location>
        <begin position="240"/>
        <end position="264"/>
    </location>
</feature>
<evidence type="ECO:0000256" key="4">
    <source>
        <dbReference type="ARBA" id="ARBA00022692"/>
    </source>
</evidence>
<comment type="subcellular location">
    <subcellularLocation>
        <location evidence="1 7">Cell inner membrane</location>
        <topology evidence="1 7">Multi-pass membrane protein</topology>
    </subcellularLocation>
</comment>
<evidence type="ECO:0000256" key="3">
    <source>
        <dbReference type="ARBA" id="ARBA00022519"/>
    </source>
</evidence>
<keyword evidence="4 7" id="KW-0812">Transmembrane</keyword>
<feature type="transmembrane region" description="Helical" evidence="7">
    <location>
        <begin position="276"/>
        <end position="298"/>
    </location>
</feature>
<dbReference type="Proteomes" id="UP000595064">
    <property type="component" value="Chromosome"/>
</dbReference>
<evidence type="ECO:0000313" key="9">
    <source>
        <dbReference type="EMBL" id="QPS82941.1"/>
    </source>
</evidence>
<dbReference type="InterPro" id="IPR010656">
    <property type="entry name" value="DctM"/>
</dbReference>
<protein>
    <recommendedName>
        <fullName evidence="7">TRAP transporter large permease protein</fullName>
    </recommendedName>
</protein>
<dbReference type="GO" id="GO:0005886">
    <property type="term" value="C:plasma membrane"/>
    <property type="evidence" value="ECO:0007669"/>
    <property type="project" value="UniProtKB-SubCell"/>
</dbReference>
<proteinExistence type="inferred from homology"/>
<evidence type="ECO:0000259" key="8">
    <source>
        <dbReference type="Pfam" id="PF06808"/>
    </source>
</evidence>
<feature type="transmembrane region" description="Helical" evidence="7">
    <location>
        <begin position="401"/>
        <end position="422"/>
    </location>
</feature>
<evidence type="ECO:0000256" key="6">
    <source>
        <dbReference type="ARBA" id="ARBA00023136"/>
    </source>
</evidence>
<dbReference type="PIRSF" id="PIRSF006066">
    <property type="entry name" value="HI0050"/>
    <property type="match status" value="1"/>
</dbReference>
<dbReference type="RefSeq" id="WP_016453645.1">
    <property type="nucleotide sequence ID" value="NZ_CP065748.1"/>
</dbReference>
<keyword evidence="2" id="KW-1003">Cell membrane</keyword>
<keyword evidence="7" id="KW-0813">Transport</keyword>
<name>A0A7T3DF75_9BURK</name>
<dbReference type="AlphaFoldDB" id="A0A7T3DF75"/>
<dbReference type="EMBL" id="CP065748">
    <property type="protein sequence ID" value="QPS82941.1"/>
    <property type="molecule type" value="Genomic_DNA"/>
</dbReference>